<accession>A0A097SS46</accession>
<dbReference type="HOGENOM" id="CLU_2300678_0_0_14"/>
<evidence type="ECO:0000256" key="2">
    <source>
        <dbReference type="ARBA" id="ARBA00022490"/>
    </source>
</evidence>
<gene>
    <name evidence="7" type="ORF">MGM1_0220</name>
</gene>
<dbReference type="GO" id="GO:0005737">
    <property type="term" value="C:cytoplasm"/>
    <property type="evidence" value="ECO:0007669"/>
    <property type="project" value="UniProtKB-SubCell"/>
</dbReference>
<protein>
    <submittedName>
        <fullName evidence="7">DivIVA family protein</fullName>
    </submittedName>
</protein>
<keyword evidence="2" id="KW-0963">Cytoplasm</keyword>
<evidence type="ECO:0000256" key="5">
    <source>
        <dbReference type="ARBA" id="ARBA00023306"/>
    </source>
</evidence>
<dbReference type="Proteomes" id="UP000030066">
    <property type="component" value="Chromosome"/>
</dbReference>
<sequence>MDYRFDEKIELILNKKFKSKIHSGYDPEDVDAFFDQVIVYIKQVQNLQQSFQSKIDIKDQEINLLKQKNEQLQSNIDELKKELEYYYENGYSNLRNKVEK</sequence>
<evidence type="ECO:0000256" key="1">
    <source>
        <dbReference type="ARBA" id="ARBA00004496"/>
    </source>
</evidence>
<feature type="coiled-coil region" evidence="6">
    <location>
        <begin position="55"/>
        <end position="89"/>
    </location>
</feature>
<dbReference type="InterPro" id="IPR007793">
    <property type="entry name" value="DivIVA_fam"/>
</dbReference>
<name>A0A097SS46_9BACT</name>
<keyword evidence="3" id="KW-0132">Cell division</keyword>
<dbReference type="EMBL" id="CP007711">
    <property type="protein sequence ID" value="AIV03409.1"/>
    <property type="molecule type" value="Genomic_DNA"/>
</dbReference>
<keyword evidence="4 6" id="KW-0175">Coiled coil</keyword>
<evidence type="ECO:0000256" key="4">
    <source>
        <dbReference type="ARBA" id="ARBA00023054"/>
    </source>
</evidence>
<dbReference type="NCBIfam" id="TIGR03544">
    <property type="entry name" value="DivI1A_domain"/>
    <property type="match status" value="1"/>
</dbReference>
<evidence type="ECO:0000256" key="3">
    <source>
        <dbReference type="ARBA" id="ARBA00022618"/>
    </source>
</evidence>
<evidence type="ECO:0000256" key="6">
    <source>
        <dbReference type="SAM" id="Coils"/>
    </source>
</evidence>
<organism evidence="7 8">
    <name type="scientific">Candidatus Malacoplasma girerdii</name>
    <dbReference type="NCBI Taxonomy" id="1318617"/>
    <lineage>
        <taxon>Bacteria</taxon>
        <taxon>Bacillati</taxon>
        <taxon>Mycoplasmatota</taxon>
        <taxon>Mycoplasmoidales</taxon>
        <taxon>Mycoplasmoidaceae</taxon>
        <taxon>Malacoplasma</taxon>
    </lineage>
</organism>
<evidence type="ECO:0000313" key="7">
    <source>
        <dbReference type="EMBL" id="AIV03409.1"/>
    </source>
</evidence>
<evidence type="ECO:0000313" key="8">
    <source>
        <dbReference type="Proteomes" id="UP000030066"/>
    </source>
</evidence>
<proteinExistence type="predicted"/>
<dbReference type="Pfam" id="PF05103">
    <property type="entry name" value="DivIVA"/>
    <property type="match status" value="1"/>
</dbReference>
<keyword evidence="8" id="KW-1185">Reference proteome</keyword>
<dbReference type="KEGG" id="mgj:MGM1_0220"/>
<dbReference type="Gene3D" id="6.10.250.660">
    <property type="match status" value="1"/>
</dbReference>
<dbReference type="GO" id="GO:0051301">
    <property type="term" value="P:cell division"/>
    <property type="evidence" value="ECO:0007669"/>
    <property type="project" value="UniProtKB-KW"/>
</dbReference>
<dbReference type="AlphaFoldDB" id="A0A097SS46"/>
<comment type="subcellular location">
    <subcellularLocation>
        <location evidence="1">Cytoplasm</location>
    </subcellularLocation>
</comment>
<keyword evidence="5" id="KW-0131">Cell cycle</keyword>
<dbReference type="STRING" id="1318617.MGM1_0220"/>
<dbReference type="InterPro" id="IPR019933">
    <property type="entry name" value="DivIVA_domain"/>
</dbReference>
<reference evidence="7 8" key="1">
    <citation type="journal article" date="2014" name="PLoS ONE">
        <title>An emerging Mycoplasma associated with trichomoniasis, vaginal infection and disease.</title>
        <authorList>
            <consortium name="Vaginal Microbiome Consortium"/>
            <person name="Fettweis J.M."/>
            <person name="Serrano M.G."/>
            <person name="Huang B."/>
            <person name="Brooks J.P."/>
            <person name="Glascock A.L."/>
            <person name="Sheth N.U."/>
            <person name="Strauss J.F.III."/>
            <person name="Jefferson K.K."/>
            <person name="Buck G.A."/>
        </authorList>
    </citation>
    <scope>NUCLEOTIDE SEQUENCE [LARGE SCALE GENOMIC DNA]</scope>
    <source>
        <strain evidence="7 8">VCU_M1</strain>
    </source>
</reference>